<keyword evidence="1" id="KW-0378">Hydrolase</keyword>
<reference evidence="3" key="1">
    <citation type="submission" date="2022-11" db="EMBL/GenBank/DDBJ databases">
        <title>Hoeflea poritis sp. nov., isolated from scleractinian coral Porites lutea.</title>
        <authorList>
            <person name="Zhang G."/>
            <person name="Wei Q."/>
            <person name="Cai L."/>
        </authorList>
    </citation>
    <scope>NUCLEOTIDE SEQUENCE</scope>
    <source>
        <strain evidence="3">E7-10</strain>
    </source>
</reference>
<dbReference type="RefSeq" id="WP_271089733.1">
    <property type="nucleotide sequence ID" value="NZ_JAPJZH010000006.1"/>
</dbReference>
<dbReference type="SUPFAM" id="SSF55031">
    <property type="entry name" value="Bacterial exopeptidase dimerisation domain"/>
    <property type="match status" value="1"/>
</dbReference>
<dbReference type="PANTHER" id="PTHR11014:SF63">
    <property type="entry name" value="METALLOPEPTIDASE, PUTATIVE (AFU_ORTHOLOGUE AFUA_6G09600)-RELATED"/>
    <property type="match status" value="1"/>
</dbReference>
<dbReference type="PIRSF" id="PIRSF005962">
    <property type="entry name" value="Pept_M20D_amidohydro"/>
    <property type="match status" value="1"/>
</dbReference>
<protein>
    <submittedName>
        <fullName evidence="3">M20 family metallopeptidase</fullName>
    </submittedName>
</protein>
<dbReference type="InterPro" id="IPR011650">
    <property type="entry name" value="Peptidase_M20_dimer"/>
</dbReference>
<dbReference type="InterPro" id="IPR002933">
    <property type="entry name" value="Peptidase_M20"/>
</dbReference>
<evidence type="ECO:0000313" key="3">
    <source>
        <dbReference type="EMBL" id="MDA4846014.1"/>
    </source>
</evidence>
<dbReference type="NCBIfam" id="TIGR01891">
    <property type="entry name" value="amidohydrolases"/>
    <property type="match status" value="1"/>
</dbReference>
<keyword evidence="4" id="KW-1185">Reference proteome</keyword>
<feature type="domain" description="Peptidase M20 dimerisation" evidence="2">
    <location>
        <begin position="189"/>
        <end position="281"/>
    </location>
</feature>
<evidence type="ECO:0000313" key="4">
    <source>
        <dbReference type="Proteomes" id="UP001148313"/>
    </source>
</evidence>
<name>A0ABT4VMW0_9HYPH</name>
<dbReference type="Proteomes" id="UP001148313">
    <property type="component" value="Unassembled WGS sequence"/>
</dbReference>
<dbReference type="SUPFAM" id="SSF53187">
    <property type="entry name" value="Zn-dependent exopeptidases"/>
    <property type="match status" value="1"/>
</dbReference>
<dbReference type="InterPro" id="IPR036264">
    <property type="entry name" value="Bact_exopeptidase_dim_dom"/>
</dbReference>
<dbReference type="Pfam" id="PF01546">
    <property type="entry name" value="Peptidase_M20"/>
    <property type="match status" value="1"/>
</dbReference>
<dbReference type="EMBL" id="JAPJZH010000006">
    <property type="protein sequence ID" value="MDA4846014.1"/>
    <property type="molecule type" value="Genomic_DNA"/>
</dbReference>
<dbReference type="Gene3D" id="3.30.70.360">
    <property type="match status" value="1"/>
</dbReference>
<comment type="caution">
    <text evidence="3">The sequence shown here is derived from an EMBL/GenBank/DDBJ whole genome shotgun (WGS) entry which is preliminary data.</text>
</comment>
<dbReference type="Gene3D" id="3.40.630.10">
    <property type="entry name" value="Zn peptidases"/>
    <property type="match status" value="1"/>
</dbReference>
<dbReference type="InterPro" id="IPR017439">
    <property type="entry name" value="Amidohydrolase"/>
</dbReference>
<accession>A0ABT4VMW0</accession>
<proteinExistence type="predicted"/>
<evidence type="ECO:0000259" key="2">
    <source>
        <dbReference type="Pfam" id="PF07687"/>
    </source>
</evidence>
<organism evidence="3 4">
    <name type="scientific">Hoeflea poritis</name>
    <dbReference type="NCBI Taxonomy" id="2993659"/>
    <lineage>
        <taxon>Bacteria</taxon>
        <taxon>Pseudomonadati</taxon>
        <taxon>Pseudomonadota</taxon>
        <taxon>Alphaproteobacteria</taxon>
        <taxon>Hyphomicrobiales</taxon>
        <taxon>Rhizobiaceae</taxon>
        <taxon>Hoeflea</taxon>
    </lineage>
</organism>
<dbReference type="PANTHER" id="PTHR11014">
    <property type="entry name" value="PEPTIDASE M20 FAMILY MEMBER"/>
    <property type="match status" value="1"/>
</dbReference>
<dbReference type="CDD" id="cd05666">
    <property type="entry name" value="M20_Acy1-like"/>
    <property type="match status" value="1"/>
</dbReference>
<gene>
    <name evidence="3" type="ORF">OOZ53_11685</name>
</gene>
<dbReference type="Pfam" id="PF07687">
    <property type="entry name" value="M20_dimer"/>
    <property type="match status" value="1"/>
</dbReference>
<evidence type="ECO:0000256" key="1">
    <source>
        <dbReference type="ARBA" id="ARBA00022801"/>
    </source>
</evidence>
<sequence>MYIKNNRIADLVPEVTEWRRWLHRHPELLFDLPETSRFVTERLREIGVDEIYENVAETGVVAIINGAGDGPTIGLRADMDALPIEEASDAGHASETPGKMHACGHDGHSAMLLGAAKYLAETRNFSGKAVLIFQPAEEGGLGAKAMVDTGLFERLGLHEIYGMHNMPNMPVGEFGLCDGPTLAATDFFYIDIEGLGGHASQPHKCVDPLAAANAIYNSFQSIITRNTDPAKNGLISITALQAGEANNVIPQTATMKGTVRNLHEDTRDIIERRMHEIVAGVAESHGVKATLNYERLCPVTVNHSDQVDRAAEAAIGVAGAENVDREQPARLGGEDFSYMLQEHPGAIIFIGNGDSAGLHHPAYDFNDDAIPYGIAFWAKIVEDRLPLAR</sequence>